<sequence length="400" mass="42550">MSNASSHGKLVGQNNLRSQRLVFQSIQRLSIETPVNLHSSCSDPNGLCQPINQAVAPEQALATQNRKADHLRVCLEEDVQSCRSTGLERYRFTHCCLPELDRHDINITTQFLGKTLGAPLLISSMTGGTELARLINYRLAAVAQRYGLAMGVGSQRVAIENPEVVSTFAVRAIAPDILLFANLGAVQLNYRYGVKECLQIVEWLAADALVLHLNPLQECVQTHGDTNFKGLLAKIEQLCQALPVPVIAKEVGNGISARMAQRLIEAGVAAIDVAGAGGTSWAKVESERAHDPLQRRLGQTFANWGISTADCITSIRSIAPTIPLIASGGLRNGLEAAKALALGANLAGLALPFLQAAAESELALEQLVEALIAEISTVLFCTGSATLSDLRQPGVLGVGG</sequence>
<feature type="binding site" evidence="11">
    <location>
        <begin position="329"/>
        <end position="331"/>
    </location>
    <ligand>
        <name>FMN</name>
        <dbReference type="ChEBI" id="CHEBI:58210"/>
    </ligand>
</feature>
<dbReference type="SMART" id="SM01240">
    <property type="entry name" value="IMPDH"/>
    <property type="match status" value="1"/>
</dbReference>
<evidence type="ECO:0000313" key="13">
    <source>
        <dbReference type="EMBL" id="WAL61872.1"/>
    </source>
</evidence>
<keyword evidence="3 11" id="KW-0285">Flavoprotein</keyword>
<comment type="subunit">
    <text evidence="10 11">Homooctamer. Dimer of tetramers.</text>
</comment>
<dbReference type="PANTHER" id="PTHR43665">
    <property type="entry name" value="ISOPENTENYL-DIPHOSPHATE DELTA-ISOMERASE"/>
    <property type="match status" value="1"/>
</dbReference>
<protein>
    <recommendedName>
        <fullName evidence="11">Isopentenyl-diphosphate delta-isomerase</fullName>
        <shortName evidence="11">IPP isomerase</shortName>
        <ecNumber evidence="11">5.3.3.2</ecNumber>
    </recommendedName>
    <alternativeName>
        <fullName evidence="11">Isopentenyl diphosphate:dimethylallyl diphosphate isomerase</fullName>
    </alternativeName>
    <alternativeName>
        <fullName evidence="11">Isopentenyl pyrophosphate isomerase</fullName>
    </alternativeName>
    <alternativeName>
        <fullName evidence="11">Type 2 isopentenyl diphosphate isomerase</fullName>
        <shortName evidence="11">IDI-2</shortName>
    </alternativeName>
</protein>
<evidence type="ECO:0000256" key="2">
    <source>
        <dbReference type="ARBA" id="ARBA00022490"/>
    </source>
</evidence>
<gene>
    <name evidence="11 13" type="primary">fni</name>
    <name evidence="13" type="ORF">OXH18_07785</name>
</gene>
<keyword evidence="7 11" id="KW-0521">NADP</keyword>
<dbReference type="GO" id="GO:0010181">
    <property type="term" value="F:FMN binding"/>
    <property type="evidence" value="ECO:0007669"/>
    <property type="project" value="UniProtKB-UniRule"/>
</dbReference>
<reference evidence="13" key="1">
    <citation type="submission" date="2022-12" db="EMBL/GenBank/DDBJ databases">
        <title>Polyphasic identification of a Novel Hot-Spring Cyanobacterium Ocullathermofonsia sinensis gen nov. sp. nov. and Genomic Insights on its Adaptations to the Thermal Habitat.</title>
        <authorList>
            <person name="Daroch M."/>
            <person name="Tang J."/>
            <person name="Jiang Y."/>
        </authorList>
    </citation>
    <scope>NUCLEOTIDE SEQUENCE</scope>
    <source>
        <strain evidence="13">PKUAC-SCTA174</strain>
    </source>
</reference>
<dbReference type="Gene3D" id="3.20.20.70">
    <property type="entry name" value="Aldolase class I"/>
    <property type="match status" value="1"/>
</dbReference>
<keyword evidence="2 11" id="KW-0963">Cytoplasm</keyword>
<feature type="binding site" evidence="11">
    <location>
        <position position="249"/>
    </location>
    <ligand>
        <name>FMN</name>
        <dbReference type="ChEBI" id="CHEBI:58210"/>
    </ligand>
</feature>
<feature type="binding site" evidence="11">
    <location>
        <begin position="124"/>
        <end position="126"/>
    </location>
    <ligand>
        <name>FMN</name>
        <dbReference type="ChEBI" id="CHEBI:58210"/>
    </ligand>
</feature>
<comment type="cofactor">
    <cofactor evidence="11">
        <name>NADPH</name>
        <dbReference type="ChEBI" id="CHEBI:57783"/>
    </cofactor>
</comment>
<feature type="binding site" evidence="11">
    <location>
        <position position="182"/>
    </location>
    <ligand>
        <name>FMN</name>
        <dbReference type="ChEBI" id="CHEBI:58210"/>
    </ligand>
</feature>
<evidence type="ECO:0000256" key="3">
    <source>
        <dbReference type="ARBA" id="ARBA00022630"/>
    </source>
</evidence>
<evidence type="ECO:0000256" key="5">
    <source>
        <dbReference type="ARBA" id="ARBA00022723"/>
    </source>
</evidence>
<evidence type="ECO:0000256" key="8">
    <source>
        <dbReference type="ARBA" id="ARBA00023229"/>
    </source>
</evidence>
<keyword evidence="4 11" id="KW-0288">FMN</keyword>
<evidence type="ECO:0000256" key="9">
    <source>
        <dbReference type="ARBA" id="ARBA00023235"/>
    </source>
</evidence>
<comment type="catalytic activity">
    <reaction evidence="11">
        <text>isopentenyl diphosphate = dimethylallyl diphosphate</text>
        <dbReference type="Rhea" id="RHEA:23284"/>
        <dbReference type="ChEBI" id="CHEBI:57623"/>
        <dbReference type="ChEBI" id="CHEBI:128769"/>
        <dbReference type="EC" id="5.3.3.2"/>
    </reaction>
</comment>
<dbReference type="NCBIfam" id="TIGR02151">
    <property type="entry name" value="IPP_isom_2"/>
    <property type="match status" value="1"/>
</dbReference>
<dbReference type="GO" id="GO:0000287">
    <property type="term" value="F:magnesium ion binding"/>
    <property type="evidence" value="ECO:0007669"/>
    <property type="project" value="UniProtKB-UniRule"/>
</dbReference>
<dbReference type="RefSeq" id="WP_268611932.1">
    <property type="nucleotide sequence ID" value="NZ_CP113797.1"/>
</dbReference>
<keyword evidence="8 11" id="KW-0414">Isoprene biosynthesis</keyword>
<dbReference type="KEGG" id="tsin:OXH18_07785"/>
<evidence type="ECO:0000256" key="6">
    <source>
        <dbReference type="ARBA" id="ARBA00022842"/>
    </source>
</evidence>
<comment type="caution">
    <text evidence="11">Lacks conserved residue(s) required for the propagation of feature annotation.</text>
</comment>
<proteinExistence type="inferred from homology"/>
<keyword evidence="5 11" id="KW-0479">Metal-binding</keyword>
<keyword evidence="14" id="KW-1185">Reference proteome</keyword>
<feature type="binding site" evidence="11">
    <location>
        <position position="218"/>
    </location>
    <ligand>
        <name>Mg(2+)</name>
        <dbReference type="ChEBI" id="CHEBI:18420"/>
    </ligand>
</feature>
<evidence type="ECO:0000256" key="11">
    <source>
        <dbReference type="HAMAP-Rule" id="MF_00354"/>
    </source>
</evidence>
<comment type="cofactor">
    <cofactor evidence="1 11">
        <name>FMN</name>
        <dbReference type="ChEBI" id="CHEBI:58210"/>
    </cofactor>
</comment>
<dbReference type="SUPFAM" id="SSF51395">
    <property type="entry name" value="FMN-linked oxidoreductases"/>
    <property type="match status" value="1"/>
</dbReference>
<dbReference type="GO" id="GO:0016491">
    <property type="term" value="F:oxidoreductase activity"/>
    <property type="evidence" value="ECO:0007669"/>
    <property type="project" value="InterPro"/>
</dbReference>
<dbReference type="EMBL" id="CP113797">
    <property type="protein sequence ID" value="WAL61872.1"/>
    <property type="molecule type" value="Genomic_DNA"/>
</dbReference>
<feature type="binding site" evidence="11">
    <location>
        <position position="217"/>
    </location>
    <ligand>
        <name>substrate</name>
    </ligand>
</feature>
<evidence type="ECO:0000256" key="7">
    <source>
        <dbReference type="ARBA" id="ARBA00022857"/>
    </source>
</evidence>
<dbReference type="CDD" id="cd02811">
    <property type="entry name" value="IDI-2_FMN"/>
    <property type="match status" value="1"/>
</dbReference>
<comment type="cofactor">
    <cofactor evidence="11">
        <name>Mg(2+)</name>
        <dbReference type="ChEBI" id="CHEBI:18420"/>
    </cofactor>
</comment>
<feature type="binding site" evidence="11">
    <location>
        <position position="123"/>
    </location>
    <ligand>
        <name>FMN</name>
        <dbReference type="ChEBI" id="CHEBI:58210"/>
    </ligand>
</feature>
<dbReference type="HAMAP" id="MF_00354">
    <property type="entry name" value="Idi_2"/>
    <property type="match status" value="1"/>
</dbReference>
<comment type="similarity">
    <text evidence="11">Belongs to the IPP isomerase type 2 family.</text>
</comment>
<feature type="binding site" evidence="11">
    <location>
        <position position="279"/>
    </location>
    <ligand>
        <name>FMN</name>
        <dbReference type="ChEBI" id="CHEBI:58210"/>
    </ligand>
</feature>
<evidence type="ECO:0000256" key="1">
    <source>
        <dbReference type="ARBA" id="ARBA00001917"/>
    </source>
</evidence>
<dbReference type="PANTHER" id="PTHR43665:SF1">
    <property type="entry name" value="ISOPENTENYL-DIPHOSPHATE DELTA-ISOMERASE"/>
    <property type="match status" value="1"/>
</dbReference>
<comment type="function">
    <text evidence="11">Involved in the biosynthesis of isoprenoids. Catalyzes the 1,3-allylic rearrangement of the homoallylic substrate isopentenyl (IPP) to its allylic isomer, dimethylallyl diphosphate (DMAPP).</text>
</comment>
<dbReference type="GO" id="GO:0070402">
    <property type="term" value="F:NADPH binding"/>
    <property type="evidence" value="ECO:0007669"/>
    <property type="project" value="UniProtKB-UniRule"/>
</dbReference>
<dbReference type="GO" id="GO:0004452">
    <property type="term" value="F:isopentenyl-diphosphate delta-isomerase activity"/>
    <property type="evidence" value="ECO:0007669"/>
    <property type="project" value="UniProtKB-UniRule"/>
</dbReference>
<dbReference type="AlphaFoldDB" id="A0A9E8ZHJ6"/>
<evidence type="ECO:0000256" key="4">
    <source>
        <dbReference type="ARBA" id="ARBA00022643"/>
    </source>
</evidence>
<dbReference type="InterPro" id="IPR013785">
    <property type="entry name" value="Aldolase_TIM"/>
</dbReference>
<comment type="subcellular location">
    <subcellularLocation>
        <location evidence="11">Cytoplasm</location>
    </subcellularLocation>
</comment>
<evidence type="ECO:0000259" key="12">
    <source>
        <dbReference type="Pfam" id="PF01070"/>
    </source>
</evidence>
<organism evidence="13 14">
    <name type="scientific">Thermocoleostomius sinensis A174</name>
    <dbReference type="NCBI Taxonomy" id="2016057"/>
    <lineage>
        <taxon>Bacteria</taxon>
        <taxon>Bacillati</taxon>
        <taxon>Cyanobacteriota</taxon>
        <taxon>Cyanophyceae</taxon>
        <taxon>Oculatellales</taxon>
        <taxon>Oculatellaceae</taxon>
        <taxon>Thermocoleostomius</taxon>
    </lineage>
</organism>
<feature type="binding site" evidence="11">
    <location>
        <position position="154"/>
    </location>
    <ligand>
        <name>FMN</name>
        <dbReference type="ChEBI" id="CHEBI:58210"/>
    </ligand>
</feature>
<feature type="binding site" evidence="11">
    <location>
        <begin position="350"/>
        <end position="351"/>
    </location>
    <ligand>
        <name>FMN</name>
        <dbReference type="ChEBI" id="CHEBI:58210"/>
    </ligand>
</feature>
<feature type="binding site" evidence="11">
    <location>
        <begin position="154"/>
        <end position="156"/>
    </location>
    <ligand>
        <name>substrate</name>
    </ligand>
</feature>
<keyword evidence="9 11" id="KW-0413">Isomerase</keyword>
<dbReference type="EC" id="5.3.3.2" evidence="11"/>
<name>A0A9E8ZHJ6_9CYAN</name>
<accession>A0A9E8ZHJ6</accession>
<dbReference type="GO" id="GO:0008299">
    <property type="term" value="P:isoprenoid biosynthetic process"/>
    <property type="evidence" value="ECO:0007669"/>
    <property type="project" value="UniProtKB-UniRule"/>
</dbReference>
<dbReference type="InterPro" id="IPR000262">
    <property type="entry name" value="FMN-dep_DH"/>
</dbReference>
<keyword evidence="6 11" id="KW-0460">Magnesium</keyword>
<evidence type="ECO:0000313" key="14">
    <source>
        <dbReference type="Proteomes" id="UP001163152"/>
    </source>
</evidence>
<feature type="binding site" evidence="11">
    <location>
        <begin position="66"/>
        <end position="67"/>
    </location>
    <ligand>
        <name>substrate</name>
    </ligand>
</feature>
<dbReference type="Proteomes" id="UP001163152">
    <property type="component" value="Chromosome"/>
</dbReference>
<feature type="domain" description="FMN-dependent dehydrogenase" evidence="12">
    <location>
        <begin position="219"/>
        <end position="392"/>
    </location>
</feature>
<dbReference type="Pfam" id="PF01070">
    <property type="entry name" value="FMN_dh"/>
    <property type="match status" value="1"/>
</dbReference>
<dbReference type="GO" id="GO:0005737">
    <property type="term" value="C:cytoplasm"/>
    <property type="evidence" value="ECO:0007669"/>
    <property type="project" value="UniProtKB-SubCell"/>
</dbReference>
<dbReference type="InterPro" id="IPR011179">
    <property type="entry name" value="IPdP_isomerase"/>
</dbReference>
<evidence type="ECO:0000256" key="10">
    <source>
        <dbReference type="ARBA" id="ARBA00025810"/>
    </source>
</evidence>